<evidence type="ECO:0000256" key="2">
    <source>
        <dbReference type="ARBA" id="ARBA00022448"/>
    </source>
</evidence>
<comment type="subcellular location">
    <subcellularLocation>
        <location evidence="1">Cell membrane</location>
        <topology evidence="1">Multi-pass membrane protein</topology>
    </subcellularLocation>
</comment>
<sequence>MERFILFTVNGLAFGAVYASVAIALVIIFRSTRLVNFAQGAQAAVSGYLAYLVIDGTGSYWLGFVVALVSGIILGALVQQTVFRYAEKLPELSNVIVGVGLLVFIQGALGLFFPPKSGEQRVIPEAVDTKKWYIGDIPFVSPQDLFVLGGVCAMMLGLGFVLTKTPIGLRMRAAAFAPDTARLMGVKVNRMLTLGWAMAGFAGALAAMLVIPTSAELTPQVMDPIFVLGFAAAVIGGLDSLVGAVVGGLAAGLVSAYTTGYISADLTYVSALVLLMVILLVKPEGLFHATKARRV</sequence>
<dbReference type="GO" id="GO:0022857">
    <property type="term" value="F:transmembrane transporter activity"/>
    <property type="evidence" value="ECO:0007669"/>
    <property type="project" value="InterPro"/>
</dbReference>
<dbReference type="PANTHER" id="PTHR11795:SF451">
    <property type="entry name" value="ABC TRANSPORTER PERMEASE PROTEIN"/>
    <property type="match status" value="1"/>
</dbReference>
<evidence type="ECO:0000256" key="3">
    <source>
        <dbReference type="ARBA" id="ARBA00022475"/>
    </source>
</evidence>
<dbReference type="CDD" id="cd06582">
    <property type="entry name" value="TM_PBP1_LivH_like"/>
    <property type="match status" value="1"/>
</dbReference>
<evidence type="ECO:0000256" key="7">
    <source>
        <dbReference type="ARBA" id="ARBA00023136"/>
    </source>
</evidence>
<keyword evidence="4" id="KW-0812">Transmembrane</keyword>
<keyword evidence="6" id="KW-1133">Transmembrane helix</keyword>
<protein>
    <submittedName>
        <fullName evidence="9">Branched-chain amino acid ABC transporter permease</fullName>
    </submittedName>
</protein>
<dbReference type="PANTHER" id="PTHR11795">
    <property type="entry name" value="BRANCHED-CHAIN AMINO ACID TRANSPORT SYSTEM PERMEASE PROTEIN LIVH"/>
    <property type="match status" value="1"/>
</dbReference>
<proteinExistence type="inferred from homology"/>
<dbReference type="AlphaFoldDB" id="A0A857KL59"/>
<dbReference type="InterPro" id="IPR001851">
    <property type="entry name" value="ABC_transp_permease"/>
</dbReference>
<keyword evidence="5" id="KW-0029">Amino-acid transport</keyword>
<organism evidence="9">
    <name type="scientific">Gordonia amarae</name>
    <dbReference type="NCBI Taxonomy" id="36821"/>
    <lineage>
        <taxon>Bacteria</taxon>
        <taxon>Bacillati</taxon>
        <taxon>Actinomycetota</taxon>
        <taxon>Actinomycetes</taxon>
        <taxon>Mycobacteriales</taxon>
        <taxon>Gordoniaceae</taxon>
        <taxon>Gordonia</taxon>
    </lineage>
</organism>
<dbReference type="EMBL" id="CP045810">
    <property type="protein sequence ID" value="QHN40350.1"/>
    <property type="molecule type" value="Genomic_DNA"/>
</dbReference>
<comment type="similarity">
    <text evidence="8">Belongs to the binding-protein-dependent transport system permease family. LivHM subfamily.</text>
</comment>
<evidence type="ECO:0000313" key="9">
    <source>
        <dbReference type="EMBL" id="QHN40350.1"/>
    </source>
</evidence>
<keyword evidence="7" id="KW-0472">Membrane</keyword>
<dbReference type="Pfam" id="PF02653">
    <property type="entry name" value="BPD_transp_2"/>
    <property type="match status" value="1"/>
</dbReference>
<evidence type="ECO:0000256" key="5">
    <source>
        <dbReference type="ARBA" id="ARBA00022970"/>
    </source>
</evidence>
<evidence type="ECO:0000256" key="6">
    <source>
        <dbReference type="ARBA" id="ARBA00022989"/>
    </source>
</evidence>
<keyword evidence="3" id="KW-1003">Cell membrane</keyword>
<dbReference type="InterPro" id="IPR052157">
    <property type="entry name" value="BCAA_transport_permease"/>
</dbReference>
<dbReference type="GO" id="GO:0006865">
    <property type="term" value="P:amino acid transport"/>
    <property type="evidence" value="ECO:0007669"/>
    <property type="project" value="UniProtKB-KW"/>
</dbReference>
<gene>
    <name evidence="9" type="ORF">GII30_15405</name>
</gene>
<dbReference type="GO" id="GO:0005886">
    <property type="term" value="C:plasma membrane"/>
    <property type="evidence" value="ECO:0007669"/>
    <property type="project" value="UniProtKB-SubCell"/>
</dbReference>
<evidence type="ECO:0000256" key="4">
    <source>
        <dbReference type="ARBA" id="ARBA00022692"/>
    </source>
</evidence>
<name>A0A857KL59_9ACTN</name>
<evidence type="ECO:0000256" key="1">
    <source>
        <dbReference type="ARBA" id="ARBA00004651"/>
    </source>
</evidence>
<keyword evidence="2" id="KW-0813">Transport</keyword>
<accession>A0A857KL59</accession>
<reference evidence="9" key="1">
    <citation type="journal article" date="2021" name="Nat. Microbiol.">
        <title>Cocultivation of an ultrasmall environmental parasitic bacterium with lytic ability against bacteria associated with wastewater foams.</title>
        <authorList>
            <person name="Batinovic S."/>
            <person name="Rose J.J.A."/>
            <person name="Ratcliffe J."/>
            <person name="Seviour R.J."/>
            <person name="Petrovski S."/>
        </authorList>
    </citation>
    <scope>NUCLEOTIDE SEQUENCE</scope>
    <source>
        <strain evidence="9">CON44</strain>
    </source>
</reference>
<evidence type="ECO:0000256" key="8">
    <source>
        <dbReference type="ARBA" id="ARBA00037998"/>
    </source>
</evidence>
<dbReference type="RefSeq" id="WP_005182029.1">
    <property type="nucleotide sequence ID" value="NZ_CP045804.1"/>
</dbReference>